<evidence type="ECO:0000313" key="1">
    <source>
        <dbReference type="EMBL" id="ARP18258.1"/>
    </source>
</evidence>
<protein>
    <submittedName>
        <fullName evidence="1">Uncharacterized protein</fullName>
    </submittedName>
</protein>
<proteinExistence type="predicted"/>
<sequence length="44" mass="5067">MADSNRNEYSYRIHLSVFLDSSQMNTKSPVFLRGLSLIGKKSFK</sequence>
<dbReference type="EMBL" id="CP017902">
    <property type="protein sequence ID" value="ARP18258.1"/>
    <property type="molecule type" value="Genomic_DNA"/>
</dbReference>
<accession>A0A1W6TBX6</accession>
<gene>
    <name evidence="1" type="ORF">K05K4_14220</name>
</gene>
<name>A0A1W6TBX6_VIBAL</name>
<dbReference type="AlphaFoldDB" id="A0A1W6TBX6"/>
<organism evidence="1">
    <name type="scientific">Vibrio alginolyticus</name>
    <dbReference type="NCBI Taxonomy" id="663"/>
    <lineage>
        <taxon>Bacteria</taxon>
        <taxon>Pseudomonadati</taxon>
        <taxon>Pseudomonadota</taxon>
        <taxon>Gammaproteobacteria</taxon>
        <taxon>Vibrionales</taxon>
        <taxon>Vibrionaceae</taxon>
        <taxon>Vibrio</taxon>
    </lineage>
</organism>
<reference evidence="1" key="1">
    <citation type="submission" date="2016-10" db="EMBL/GenBank/DDBJ databases">
        <title>The High Quality Genome of Vibrio alginolyticus K01M1.</title>
        <authorList>
            <person name="Wendling C."/>
            <person name="Chibani C.M."/>
            <person name="Hertel R."/>
            <person name="Sproer C."/>
            <person name="Bunk B."/>
            <person name="Overmann J."/>
            <person name="Roth O."/>
            <person name="Liesegang H."/>
        </authorList>
    </citation>
    <scope>NUCLEOTIDE SEQUENCE</scope>
    <source>
        <strain evidence="1">K05K4</strain>
    </source>
</reference>